<proteinExistence type="predicted"/>
<feature type="domain" description="PLD phosphodiesterase" evidence="10">
    <location>
        <begin position="127"/>
        <end position="154"/>
    </location>
</feature>
<evidence type="ECO:0000256" key="7">
    <source>
        <dbReference type="ARBA" id="ARBA00022801"/>
    </source>
</evidence>
<evidence type="ECO:0000313" key="12">
    <source>
        <dbReference type="Proteomes" id="UP000320314"/>
    </source>
</evidence>
<keyword evidence="5" id="KW-0964">Secreted</keyword>
<keyword evidence="12" id="KW-1185">Reference proteome</keyword>
<dbReference type="Pfam" id="PF00614">
    <property type="entry name" value="PLDc"/>
    <property type="match status" value="1"/>
</dbReference>
<keyword evidence="7" id="KW-0378">Hydrolase</keyword>
<gene>
    <name evidence="11" type="ORF">FJU11_01530</name>
</gene>
<evidence type="ECO:0000313" key="11">
    <source>
        <dbReference type="EMBL" id="TPW32987.1"/>
    </source>
</evidence>
<dbReference type="OrthoDB" id="8828485at2"/>
<keyword evidence="6" id="KW-0677">Repeat</keyword>
<feature type="domain" description="PLD phosphodiesterase" evidence="10">
    <location>
        <begin position="341"/>
        <end position="368"/>
    </location>
</feature>
<dbReference type="Proteomes" id="UP000320314">
    <property type="component" value="Unassembled WGS sequence"/>
</dbReference>
<organism evidence="11 12">
    <name type="scientific">Pararhizobium mangrovi</name>
    <dbReference type="NCBI Taxonomy" id="2590452"/>
    <lineage>
        <taxon>Bacteria</taxon>
        <taxon>Pseudomonadati</taxon>
        <taxon>Pseudomonadota</taxon>
        <taxon>Alphaproteobacteria</taxon>
        <taxon>Hyphomicrobiales</taxon>
        <taxon>Rhizobiaceae</taxon>
        <taxon>Rhizobium/Agrobacterium group</taxon>
        <taxon>Pararhizobium</taxon>
    </lineage>
</organism>
<dbReference type="Pfam" id="PF13091">
    <property type="entry name" value="PLDc_2"/>
    <property type="match status" value="1"/>
</dbReference>
<dbReference type="SMART" id="SM00155">
    <property type="entry name" value="PLDc"/>
    <property type="match status" value="2"/>
</dbReference>
<evidence type="ECO:0000259" key="10">
    <source>
        <dbReference type="PROSITE" id="PS50035"/>
    </source>
</evidence>
<keyword evidence="8" id="KW-0443">Lipid metabolism</keyword>
<dbReference type="GO" id="GO:0005576">
    <property type="term" value="C:extracellular region"/>
    <property type="evidence" value="ECO:0007669"/>
    <property type="project" value="UniProtKB-SubCell"/>
</dbReference>
<dbReference type="CDD" id="cd09140">
    <property type="entry name" value="PLDc_vPLD1_2_like_bac_1"/>
    <property type="match status" value="1"/>
</dbReference>
<evidence type="ECO:0000256" key="1">
    <source>
        <dbReference type="ARBA" id="ARBA00000798"/>
    </source>
</evidence>
<evidence type="ECO:0000256" key="9">
    <source>
        <dbReference type="ARBA" id="ARBA00029594"/>
    </source>
</evidence>
<dbReference type="EMBL" id="VHLH01000001">
    <property type="protein sequence ID" value="TPW32987.1"/>
    <property type="molecule type" value="Genomic_DNA"/>
</dbReference>
<comment type="function">
    <text evidence="2">Could be a virulence factor.</text>
</comment>
<evidence type="ECO:0000256" key="2">
    <source>
        <dbReference type="ARBA" id="ARBA00003145"/>
    </source>
</evidence>
<evidence type="ECO:0000256" key="8">
    <source>
        <dbReference type="ARBA" id="ARBA00023098"/>
    </source>
</evidence>
<dbReference type="PANTHER" id="PTHR18896">
    <property type="entry name" value="PHOSPHOLIPASE D"/>
    <property type="match status" value="1"/>
</dbReference>
<evidence type="ECO:0000256" key="5">
    <source>
        <dbReference type="ARBA" id="ARBA00022525"/>
    </source>
</evidence>
<evidence type="ECO:0000256" key="6">
    <source>
        <dbReference type="ARBA" id="ARBA00022737"/>
    </source>
</evidence>
<dbReference type="GO" id="GO:0009395">
    <property type="term" value="P:phospholipid catabolic process"/>
    <property type="evidence" value="ECO:0007669"/>
    <property type="project" value="TreeGrafter"/>
</dbReference>
<dbReference type="GO" id="GO:0004630">
    <property type="term" value="F:phospholipase D activity"/>
    <property type="evidence" value="ECO:0007669"/>
    <property type="project" value="UniProtKB-EC"/>
</dbReference>
<comment type="catalytic activity">
    <reaction evidence="1">
        <text>a 1,2-diacyl-sn-glycero-3-phosphocholine + H2O = a 1,2-diacyl-sn-glycero-3-phosphate + choline + H(+)</text>
        <dbReference type="Rhea" id="RHEA:14445"/>
        <dbReference type="ChEBI" id="CHEBI:15354"/>
        <dbReference type="ChEBI" id="CHEBI:15377"/>
        <dbReference type="ChEBI" id="CHEBI:15378"/>
        <dbReference type="ChEBI" id="CHEBI:57643"/>
        <dbReference type="ChEBI" id="CHEBI:58608"/>
        <dbReference type="EC" id="3.1.4.4"/>
    </reaction>
</comment>
<evidence type="ECO:0000256" key="3">
    <source>
        <dbReference type="ARBA" id="ARBA00004613"/>
    </source>
</evidence>
<reference evidence="11 12" key="1">
    <citation type="submission" date="2019-06" db="EMBL/GenBank/DDBJ databases">
        <authorList>
            <person name="Li M."/>
        </authorList>
    </citation>
    <scope>NUCLEOTIDE SEQUENCE [LARGE SCALE GENOMIC DNA]</scope>
    <source>
        <strain evidence="11 12">BGMRC6574</strain>
    </source>
</reference>
<dbReference type="SUPFAM" id="SSF56024">
    <property type="entry name" value="Phospholipase D/nuclease"/>
    <property type="match status" value="2"/>
</dbReference>
<dbReference type="InterPro" id="IPR025202">
    <property type="entry name" value="PLD-like_dom"/>
</dbReference>
<protein>
    <recommendedName>
        <fullName evidence="4">Phospholipase D</fullName>
    </recommendedName>
    <alternativeName>
        <fullName evidence="9">Choline phosphatase</fullName>
    </alternativeName>
</protein>
<comment type="subcellular location">
    <subcellularLocation>
        <location evidence="3">Secreted</location>
    </subcellularLocation>
</comment>
<dbReference type="CDD" id="cd09143">
    <property type="entry name" value="PLDc_vPLD1_2_like_bac_2"/>
    <property type="match status" value="1"/>
</dbReference>
<dbReference type="PROSITE" id="PS50035">
    <property type="entry name" value="PLD"/>
    <property type="match status" value="2"/>
</dbReference>
<dbReference type="Gene3D" id="3.30.870.10">
    <property type="entry name" value="Endonuclease Chain A"/>
    <property type="match status" value="2"/>
</dbReference>
<dbReference type="AlphaFoldDB" id="A0A506UI44"/>
<dbReference type="PANTHER" id="PTHR18896:SF76">
    <property type="entry name" value="PHOSPHOLIPASE"/>
    <property type="match status" value="1"/>
</dbReference>
<name>A0A506UI44_9HYPH</name>
<dbReference type="InterPro" id="IPR001736">
    <property type="entry name" value="PLipase_D/transphosphatidylase"/>
</dbReference>
<sequence length="469" mass="52857">MSPILEPGNTCWRVERANRFAVIIDGQEYYRAVKRAVLNAKRQVVLIGWDFDTRIEIEPDEQTLEGPNRLGAFLNWIAKRRDGLQINILKWNLGLLESLKRGETPLFILRWMVSNNVQLKLDAAHPAAASHHQKIIVIDDKLAFCGGIDITKGRWDTREHLDHDPNRRSGRGKLLGPWHDATTCVDGDAAKALGELARMRWFRGTGEQIEAPEVDEDPWPDMIEPFVRDVDIGIARTMGAFGEYEGVVEIERATLAAIESAERSLYIESQYFASRKIAETMVRRLAEPDGPEIVLLNPRSQDGWLEEKTMGSARAKLLSYVRRQDVHDRFRIFYPVAAKDTPIYVHAKIMVVDDRLLKIGSSNLNNRSMGFDTECDLALEANGEEWLRERIVSVRDSLLGEHLGVSAETVAEHMRETGSLIATIDALNQDGPHLAPLQVRALDPADETLSEMEIVDPIRPPGVRGSFGF</sequence>
<comment type="caution">
    <text evidence="11">The sequence shown here is derived from an EMBL/GenBank/DDBJ whole genome shotgun (WGS) entry which is preliminary data.</text>
</comment>
<accession>A0A506UI44</accession>
<evidence type="ECO:0000256" key="4">
    <source>
        <dbReference type="ARBA" id="ARBA00018392"/>
    </source>
</evidence>
<dbReference type="InterPro" id="IPR015679">
    <property type="entry name" value="PLipase_D_fam"/>
</dbReference>